<accession>A0A7S0I1S7</accession>
<dbReference type="Gene3D" id="3.40.50.1820">
    <property type="entry name" value="alpha/beta hydrolase"/>
    <property type="match status" value="1"/>
</dbReference>
<evidence type="ECO:0000256" key="3">
    <source>
        <dbReference type="SAM" id="SignalP"/>
    </source>
</evidence>
<dbReference type="EMBL" id="HBEP01034396">
    <property type="protein sequence ID" value="CAD8508479.1"/>
    <property type="molecule type" value="Transcribed_RNA"/>
</dbReference>
<keyword evidence="2" id="KW-0472">Membrane</keyword>
<feature type="chain" id="PRO_5031074846" description="Fungal lipase-like domain-containing protein" evidence="3">
    <location>
        <begin position="20"/>
        <end position="564"/>
    </location>
</feature>
<feature type="transmembrane region" description="Helical" evidence="2">
    <location>
        <begin position="511"/>
        <end position="539"/>
    </location>
</feature>
<keyword evidence="2" id="KW-0812">Transmembrane</keyword>
<name>A0A7S0I1S7_9EUKA</name>
<evidence type="ECO:0000256" key="1">
    <source>
        <dbReference type="SAM" id="MobiDB-lite"/>
    </source>
</evidence>
<proteinExistence type="predicted"/>
<evidence type="ECO:0000313" key="4">
    <source>
        <dbReference type="EMBL" id="CAD8508479.1"/>
    </source>
</evidence>
<feature type="signal peptide" evidence="3">
    <location>
        <begin position="1"/>
        <end position="19"/>
    </location>
</feature>
<reference evidence="4" key="1">
    <citation type="submission" date="2021-01" db="EMBL/GenBank/DDBJ databases">
        <authorList>
            <person name="Corre E."/>
            <person name="Pelletier E."/>
            <person name="Niang G."/>
            <person name="Scheremetjew M."/>
            <person name="Finn R."/>
            <person name="Kale V."/>
            <person name="Holt S."/>
            <person name="Cochrane G."/>
            <person name="Meng A."/>
            <person name="Brown T."/>
            <person name="Cohen L."/>
        </authorList>
    </citation>
    <scope>NUCLEOTIDE SEQUENCE</scope>
    <source>
        <strain evidence="4">CCMP1374</strain>
    </source>
</reference>
<evidence type="ECO:0008006" key="5">
    <source>
        <dbReference type="Google" id="ProtNLM"/>
    </source>
</evidence>
<evidence type="ECO:0000256" key="2">
    <source>
        <dbReference type="SAM" id="Phobius"/>
    </source>
</evidence>
<keyword evidence="2" id="KW-1133">Transmembrane helix</keyword>
<dbReference type="InterPro" id="IPR029058">
    <property type="entry name" value="AB_hydrolase_fold"/>
</dbReference>
<keyword evidence="3" id="KW-0732">Signal</keyword>
<feature type="region of interest" description="Disordered" evidence="1">
    <location>
        <begin position="545"/>
        <end position="564"/>
    </location>
</feature>
<organism evidence="4">
    <name type="scientific">Phaeocystis antarctica</name>
    <dbReference type="NCBI Taxonomy" id="33657"/>
    <lineage>
        <taxon>Eukaryota</taxon>
        <taxon>Haptista</taxon>
        <taxon>Haptophyta</taxon>
        <taxon>Prymnesiophyceae</taxon>
        <taxon>Phaeocystales</taxon>
        <taxon>Phaeocystaceae</taxon>
        <taxon>Phaeocystis</taxon>
    </lineage>
</organism>
<protein>
    <recommendedName>
        <fullName evidence="5">Fungal lipase-like domain-containing protein</fullName>
    </recommendedName>
</protein>
<sequence length="564" mass="60139">MLSHASILTFLSVAAATWSTDTESSVQHPDAHVEGFVVTAVHLDLGGTLHRRRLRFDDHPPRRWLEAAPFSATINSRARVLTLMKLNVAAYPGYLDTGAGAFDRTWSEDMMSAILAEHNQLYDTSAEATKATDDAASHAINAAAKTEVGSGGGDEFVYSPAETARNTTGVVALEWTRDGVTVLAFRGSLTTGDVGNIGNWFLDYVLERSTTRMKQAWTVDAGLTWTDTMQERHDRGDLFARTAIRAQSSYTAWDGSPNSGKFAPELATAVRESADASLASLGLDEAAAKATGYWALTKKMVDDVVDALPTGQALLLTGHSQGATRAQYASMYLAKSRGTKYTAVTFASTGGACAARLMFNTNANILDDVDPTTEHPQITDYTHPIDPWGSAMLGVDNGKVCFWGATDLAFANSSAREYCGRVYGYTGPTLIAAQAGVFLPGGADENAGLDFRRCRYFTHDAEATLLALETPGVVNEDGTTDGGCRDVPIIAADDTGSEGCPTGKWAQDEKLALALLVSIVVVGVLLLCCCAAGLVAYLCKHKKRSAKPNPAPRTNDHAVPAPRP</sequence>
<gene>
    <name evidence="4" type="ORF">PANT1444_LOCUS19473</name>
</gene>
<dbReference type="AlphaFoldDB" id="A0A7S0I1S7"/>
<dbReference type="SUPFAM" id="SSF53474">
    <property type="entry name" value="alpha/beta-Hydrolases"/>
    <property type="match status" value="1"/>
</dbReference>